<sequence length="114" mass="12707">MTKREALIRRKNRIRQKISGNAKRPRLSVYTSNNHVIAQLINDEKGNTIAYATDINIKNTKGTKTQIAALVGTEIAKMAKTKKIDEVVFDRGGKLYHGRVKALAEAAREAGLKF</sequence>
<evidence type="ECO:0000313" key="9">
    <source>
        <dbReference type="Proteomes" id="UP000034207"/>
    </source>
</evidence>
<dbReference type="InterPro" id="IPR057268">
    <property type="entry name" value="Ribosomal_L18"/>
</dbReference>
<dbReference type="FunFam" id="3.30.420.100:FF:000001">
    <property type="entry name" value="50S ribosomal protein L18"/>
    <property type="match status" value="1"/>
</dbReference>
<dbReference type="PANTHER" id="PTHR12899">
    <property type="entry name" value="39S RIBOSOMAL PROTEIN L18, MITOCHONDRIAL"/>
    <property type="match status" value="1"/>
</dbReference>
<dbReference type="PANTHER" id="PTHR12899:SF3">
    <property type="entry name" value="LARGE RIBOSOMAL SUBUNIT PROTEIN UL18M"/>
    <property type="match status" value="1"/>
</dbReference>
<evidence type="ECO:0000256" key="3">
    <source>
        <dbReference type="ARBA" id="ARBA00022884"/>
    </source>
</evidence>
<evidence type="ECO:0000256" key="4">
    <source>
        <dbReference type="ARBA" id="ARBA00022980"/>
    </source>
</evidence>
<dbReference type="NCBIfam" id="TIGR00060">
    <property type="entry name" value="L18_bact"/>
    <property type="match status" value="1"/>
</dbReference>
<name>A0A0G0M2T3_UNCC2</name>
<dbReference type="STRING" id="1618345.UT18_C0009G0026"/>
<dbReference type="AlphaFoldDB" id="A0A0G0M2T3"/>
<dbReference type="SUPFAM" id="SSF53137">
    <property type="entry name" value="Translational machinery components"/>
    <property type="match status" value="1"/>
</dbReference>
<organism evidence="8 9">
    <name type="scientific">candidate division CPR2 bacterium GW2011_GWC2_39_10</name>
    <dbReference type="NCBI Taxonomy" id="1618345"/>
    <lineage>
        <taxon>Bacteria</taxon>
        <taxon>Bacteria division CPR2</taxon>
    </lineage>
</organism>
<keyword evidence="4 7" id="KW-0689">Ribosomal protein</keyword>
<reference evidence="8 9" key="1">
    <citation type="journal article" date="2015" name="Nature">
        <title>rRNA introns, odd ribosomes, and small enigmatic genomes across a large radiation of phyla.</title>
        <authorList>
            <person name="Brown C.T."/>
            <person name="Hug L.A."/>
            <person name="Thomas B.C."/>
            <person name="Sharon I."/>
            <person name="Castelle C.J."/>
            <person name="Singh A."/>
            <person name="Wilkins M.J."/>
            <person name="Williams K.H."/>
            <person name="Banfield J.F."/>
        </authorList>
    </citation>
    <scope>NUCLEOTIDE SEQUENCE [LARGE SCALE GENOMIC DNA]</scope>
</reference>
<evidence type="ECO:0000256" key="1">
    <source>
        <dbReference type="ARBA" id="ARBA00007116"/>
    </source>
</evidence>
<dbReference type="GO" id="GO:0006412">
    <property type="term" value="P:translation"/>
    <property type="evidence" value="ECO:0007669"/>
    <property type="project" value="UniProtKB-UniRule"/>
</dbReference>
<comment type="function">
    <text evidence="7">This is one of the proteins that bind and probably mediate the attachment of the 5S RNA into the large ribosomal subunit, where it forms part of the central protuberance.</text>
</comment>
<dbReference type="GO" id="GO:0003735">
    <property type="term" value="F:structural constituent of ribosome"/>
    <property type="evidence" value="ECO:0007669"/>
    <property type="project" value="InterPro"/>
</dbReference>
<dbReference type="CDD" id="cd00432">
    <property type="entry name" value="Ribosomal_L18_L5e"/>
    <property type="match status" value="1"/>
</dbReference>
<keyword evidence="3 7" id="KW-0694">RNA-binding</keyword>
<proteinExistence type="inferred from homology"/>
<evidence type="ECO:0000256" key="7">
    <source>
        <dbReference type="HAMAP-Rule" id="MF_01337"/>
    </source>
</evidence>
<dbReference type="GO" id="GO:0008097">
    <property type="term" value="F:5S rRNA binding"/>
    <property type="evidence" value="ECO:0007669"/>
    <property type="project" value="TreeGrafter"/>
</dbReference>
<evidence type="ECO:0000256" key="6">
    <source>
        <dbReference type="ARBA" id="ARBA00035197"/>
    </source>
</evidence>
<comment type="caution">
    <text evidence="8">The sequence shown here is derived from an EMBL/GenBank/DDBJ whole genome shotgun (WGS) entry which is preliminary data.</text>
</comment>
<evidence type="ECO:0000256" key="2">
    <source>
        <dbReference type="ARBA" id="ARBA00022730"/>
    </source>
</evidence>
<keyword evidence="2 7" id="KW-0699">rRNA-binding</keyword>
<dbReference type="EMBL" id="LBVV01000009">
    <property type="protein sequence ID" value="KKQ94615.1"/>
    <property type="molecule type" value="Genomic_DNA"/>
</dbReference>
<dbReference type="GO" id="GO:0022625">
    <property type="term" value="C:cytosolic large ribosomal subunit"/>
    <property type="evidence" value="ECO:0007669"/>
    <property type="project" value="TreeGrafter"/>
</dbReference>
<dbReference type="Proteomes" id="UP000034207">
    <property type="component" value="Unassembled WGS sequence"/>
</dbReference>
<evidence type="ECO:0000256" key="5">
    <source>
        <dbReference type="ARBA" id="ARBA00023274"/>
    </source>
</evidence>
<gene>
    <name evidence="7" type="primary">rplR</name>
    <name evidence="8" type="ORF">UT18_C0009G0026</name>
</gene>
<dbReference type="Gene3D" id="3.30.420.100">
    <property type="match status" value="1"/>
</dbReference>
<dbReference type="PATRIC" id="fig|1618345.3.peg.564"/>
<protein>
    <recommendedName>
        <fullName evidence="6 7">Large ribosomal subunit protein uL18</fullName>
    </recommendedName>
</protein>
<keyword evidence="5 7" id="KW-0687">Ribonucleoprotein</keyword>
<dbReference type="InterPro" id="IPR005484">
    <property type="entry name" value="Ribosomal_uL18_bac/plant/anim"/>
</dbReference>
<dbReference type="Pfam" id="PF00861">
    <property type="entry name" value="Ribosomal_L18p"/>
    <property type="match status" value="1"/>
</dbReference>
<accession>A0A0G0M2T3</accession>
<evidence type="ECO:0000313" key="8">
    <source>
        <dbReference type="EMBL" id="KKQ94615.1"/>
    </source>
</evidence>
<comment type="subunit">
    <text evidence="7">Part of the 50S ribosomal subunit; part of the 5S rRNA/L5/L18/L25 subcomplex. Contacts the 5S and 23S rRNAs.</text>
</comment>
<comment type="similarity">
    <text evidence="1 7">Belongs to the universal ribosomal protein uL18 family.</text>
</comment>
<dbReference type="InterPro" id="IPR004389">
    <property type="entry name" value="Ribosomal_uL18_bac-type"/>
</dbReference>
<dbReference type="HAMAP" id="MF_01337_B">
    <property type="entry name" value="Ribosomal_uL18_B"/>
    <property type="match status" value="1"/>
</dbReference>